<name>A0A0E9P8S3_ANGAN</name>
<organism evidence="1">
    <name type="scientific">Anguilla anguilla</name>
    <name type="common">European freshwater eel</name>
    <name type="synonym">Muraena anguilla</name>
    <dbReference type="NCBI Taxonomy" id="7936"/>
    <lineage>
        <taxon>Eukaryota</taxon>
        <taxon>Metazoa</taxon>
        <taxon>Chordata</taxon>
        <taxon>Craniata</taxon>
        <taxon>Vertebrata</taxon>
        <taxon>Euteleostomi</taxon>
        <taxon>Actinopterygii</taxon>
        <taxon>Neopterygii</taxon>
        <taxon>Teleostei</taxon>
        <taxon>Anguilliformes</taxon>
        <taxon>Anguillidae</taxon>
        <taxon>Anguilla</taxon>
    </lineage>
</organism>
<accession>A0A0E9P8S3</accession>
<sequence>MESLQNTIHRLSIPTYSWSGSQKMLIPILPLANMHGIHPGQFSSQSLGTHHSLTHSYLGAIKTHQLT</sequence>
<dbReference type="EMBL" id="GBXM01108087">
    <property type="protein sequence ID" value="JAH00490.1"/>
    <property type="molecule type" value="Transcribed_RNA"/>
</dbReference>
<protein>
    <submittedName>
        <fullName evidence="1">Uncharacterized protein</fullName>
    </submittedName>
</protein>
<proteinExistence type="predicted"/>
<dbReference type="AlphaFoldDB" id="A0A0E9P8S3"/>
<reference evidence="1" key="1">
    <citation type="submission" date="2014-11" db="EMBL/GenBank/DDBJ databases">
        <authorList>
            <person name="Amaro Gonzalez C."/>
        </authorList>
    </citation>
    <scope>NUCLEOTIDE SEQUENCE</scope>
</reference>
<reference evidence="1" key="2">
    <citation type="journal article" date="2015" name="Fish Shellfish Immunol.">
        <title>Early steps in the European eel (Anguilla anguilla)-Vibrio vulnificus interaction in the gills: Role of the RtxA13 toxin.</title>
        <authorList>
            <person name="Callol A."/>
            <person name="Pajuelo D."/>
            <person name="Ebbesson L."/>
            <person name="Teles M."/>
            <person name="MacKenzie S."/>
            <person name="Amaro C."/>
        </authorList>
    </citation>
    <scope>NUCLEOTIDE SEQUENCE</scope>
</reference>
<evidence type="ECO:0000313" key="1">
    <source>
        <dbReference type="EMBL" id="JAH00490.1"/>
    </source>
</evidence>